<dbReference type="AlphaFoldDB" id="D5Q7Y3"/>
<protein>
    <submittedName>
        <fullName evidence="1">Uncharacterized protein</fullName>
    </submittedName>
</protein>
<sequence>MKTIEKYIKEMIGESISEINSLWKTGESIKINYSKVSSERFEEIIQRVTP</sequence>
<evidence type="ECO:0000313" key="2">
    <source>
        <dbReference type="Proteomes" id="UP000003227"/>
    </source>
</evidence>
<organism evidence="1 2">
    <name type="scientific">Clostridioides difficile NAP08</name>
    <dbReference type="NCBI Taxonomy" id="525259"/>
    <lineage>
        <taxon>Bacteria</taxon>
        <taxon>Bacillati</taxon>
        <taxon>Bacillota</taxon>
        <taxon>Clostridia</taxon>
        <taxon>Peptostreptococcales</taxon>
        <taxon>Peptostreptococcaceae</taxon>
        <taxon>Clostridioides</taxon>
    </lineage>
</organism>
<gene>
    <name evidence="1" type="ORF">HMPREF0220_3017</name>
</gene>
<name>D5Q7Y3_CLODI</name>
<dbReference type="EMBL" id="ADNX01000080">
    <property type="protein sequence ID" value="EFH05983.1"/>
    <property type="molecule type" value="Genomic_DNA"/>
</dbReference>
<evidence type="ECO:0000313" key="1">
    <source>
        <dbReference type="EMBL" id="EFH05983.1"/>
    </source>
</evidence>
<comment type="caution">
    <text evidence="1">The sequence shown here is derived from an EMBL/GenBank/DDBJ whole genome shotgun (WGS) entry which is preliminary data.</text>
</comment>
<proteinExistence type="predicted"/>
<dbReference type="Proteomes" id="UP000003227">
    <property type="component" value="Unassembled WGS sequence"/>
</dbReference>
<reference evidence="1 2" key="1">
    <citation type="submission" date="2010-05" db="EMBL/GenBank/DDBJ databases">
        <authorList>
            <person name="Qin X."/>
            <person name="Bachman B."/>
            <person name="Battles P."/>
            <person name="Bell A."/>
            <person name="Bess C."/>
            <person name="Bickham C."/>
            <person name="Chaboub L."/>
            <person name="Chen D."/>
            <person name="Coyle M."/>
            <person name="Deiros D.R."/>
            <person name="Dinh H."/>
            <person name="Forbes L."/>
            <person name="Fowler G."/>
            <person name="Francisco L."/>
            <person name="Fu Q."/>
            <person name="Gubbala S."/>
            <person name="Hale W."/>
            <person name="Han Y."/>
            <person name="Hemphill L."/>
            <person name="Highlander S.K."/>
            <person name="Hirani K."/>
            <person name="Hogues M."/>
            <person name="Jackson L."/>
            <person name="Jakkamsetti A."/>
            <person name="Javaid M."/>
            <person name="Jiang H."/>
            <person name="Korchina V."/>
            <person name="Kovar C."/>
            <person name="Lara F."/>
            <person name="Lee S."/>
            <person name="Mata R."/>
            <person name="Mathew T."/>
            <person name="Moen C."/>
            <person name="Morales K."/>
            <person name="Munidasa M."/>
            <person name="Nazareth L."/>
            <person name="Ngo R."/>
            <person name="Nguyen L."/>
            <person name="Okwuonu G."/>
            <person name="Ongeri F."/>
            <person name="Patil S."/>
            <person name="Petrosino J."/>
            <person name="Pham C."/>
            <person name="Pham P."/>
            <person name="Pu L.-L."/>
            <person name="Puazo M."/>
            <person name="Raj R."/>
            <person name="Reid J."/>
            <person name="Rouhana J."/>
            <person name="Saada N."/>
            <person name="Shang Y."/>
            <person name="Simmons D."/>
            <person name="Thornton R."/>
            <person name="Warren J."/>
            <person name="Weissenberger G."/>
            <person name="Zhang J."/>
            <person name="Zhang L."/>
            <person name="Zhou C."/>
            <person name="Zhu D."/>
            <person name="Muzny D."/>
            <person name="Worley K."/>
            <person name="Gibbs R."/>
        </authorList>
    </citation>
    <scope>NUCLEOTIDE SEQUENCE [LARGE SCALE GENOMIC DNA]</scope>
    <source>
        <strain evidence="1 2">NAP08</strain>
    </source>
</reference>
<dbReference type="HOGENOM" id="CLU_3120939_0_0_9"/>
<accession>D5Q7Y3</accession>